<dbReference type="GO" id="GO:0008832">
    <property type="term" value="F:dGTPase activity"/>
    <property type="evidence" value="ECO:0007669"/>
    <property type="project" value="TreeGrafter"/>
</dbReference>
<dbReference type="CDD" id="cd00077">
    <property type="entry name" value="HDc"/>
    <property type="match status" value="1"/>
</dbReference>
<dbReference type="InterPro" id="IPR023023">
    <property type="entry name" value="dNTPase_2"/>
</dbReference>
<keyword evidence="6" id="KW-1185">Reference proteome</keyword>
<comment type="caution">
    <text evidence="5">The sequence shown here is derived from an EMBL/GenBank/DDBJ whole genome shotgun (WGS) entry which is preliminary data.</text>
</comment>
<comment type="similarity">
    <text evidence="2">Belongs to the dGTPase family. Type 2 subfamily.</text>
</comment>
<dbReference type="GO" id="GO:0006203">
    <property type="term" value="P:dGTP catabolic process"/>
    <property type="evidence" value="ECO:0007669"/>
    <property type="project" value="TreeGrafter"/>
</dbReference>
<dbReference type="AlphaFoldDB" id="A0A934I6U1"/>
<dbReference type="Proteomes" id="UP000645966">
    <property type="component" value="Unassembled WGS sequence"/>
</dbReference>
<evidence type="ECO:0000256" key="1">
    <source>
        <dbReference type="ARBA" id="ARBA00022801"/>
    </source>
</evidence>
<feature type="region of interest" description="Disordered" evidence="3">
    <location>
        <begin position="1"/>
        <end position="112"/>
    </location>
</feature>
<dbReference type="SMART" id="SM00471">
    <property type="entry name" value="HDc"/>
    <property type="match status" value="1"/>
</dbReference>
<dbReference type="PANTHER" id="PTHR11373:SF32">
    <property type="entry name" value="DEOXYGUANOSINETRIPHOSPHATE TRIPHOSPHOHYDROLASE"/>
    <property type="match status" value="1"/>
</dbReference>
<evidence type="ECO:0000259" key="4">
    <source>
        <dbReference type="PROSITE" id="PS51831"/>
    </source>
</evidence>
<dbReference type="InterPro" id="IPR026875">
    <property type="entry name" value="PHydrolase_assoc_dom"/>
</dbReference>
<dbReference type="InterPro" id="IPR006261">
    <property type="entry name" value="dGTPase"/>
</dbReference>
<feature type="compositionally biased region" description="Basic and acidic residues" evidence="3">
    <location>
        <begin position="90"/>
        <end position="111"/>
    </location>
</feature>
<proteinExistence type="inferred from homology"/>
<name>A0A934I6U1_9CORY</name>
<dbReference type="NCBIfam" id="NF002829">
    <property type="entry name" value="PRK03007.1"/>
    <property type="match status" value="1"/>
</dbReference>
<dbReference type="Gene3D" id="1.10.3210.10">
    <property type="entry name" value="Hypothetical protein af1432"/>
    <property type="match status" value="1"/>
</dbReference>
<dbReference type="Pfam" id="PF13286">
    <property type="entry name" value="HD_assoc"/>
    <property type="match status" value="1"/>
</dbReference>
<reference evidence="5" key="1">
    <citation type="submission" date="2020-12" db="EMBL/GenBank/DDBJ databases">
        <title>Genome public.</title>
        <authorList>
            <person name="Sun Q."/>
        </authorList>
    </citation>
    <scope>NUCLEOTIDE SEQUENCE</scope>
    <source>
        <strain evidence="5">CCM 8863</strain>
    </source>
</reference>
<dbReference type="SUPFAM" id="SSF109604">
    <property type="entry name" value="HD-domain/PDEase-like"/>
    <property type="match status" value="1"/>
</dbReference>
<dbReference type="EMBL" id="JAEIOS010000011">
    <property type="protein sequence ID" value="MBI8989394.1"/>
    <property type="molecule type" value="Genomic_DNA"/>
</dbReference>
<organism evidence="5 6">
    <name type="scientific">Corynebacterium meridianum</name>
    <dbReference type="NCBI Taxonomy" id="2765363"/>
    <lineage>
        <taxon>Bacteria</taxon>
        <taxon>Bacillati</taxon>
        <taxon>Actinomycetota</taxon>
        <taxon>Actinomycetes</taxon>
        <taxon>Mycobacteriales</taxon>
        <taxon>Corynebacteriaceae</taxon>
        <taxon>Corynebacterium</taxon>
    </lineage>
</organism>
<sequence length="555" mass="60278">MPGSGSCHHRHRSQPLSAGLPDRPRGRVPECVHGWGGRDPHPVPGEALGVDPAPRIRRSGRGGPAPPTRIRRGGRYAGAETARRSGPSETVEKHPVPSPRPRQDLRRRETEVPVAEPIRRNRPTVESPARYRYTAEDRARFCDEHPKGSQMDAASVDNRGAFARDRARVLHSAALRRLADKTQVVGPRDGDTPRTRLTHSLEVAQIARGIASGIGVDPDLADLAGLCHDIGHPPYGHNGEVALDELAADCGGFEGNAQTLRIISRLEPKILAPDGSPHGLNLTRASLDAACKYPWTRIAPDGTPRRKYGAYDEEAELLAWIREGHDPLDTRPSIEGQVMDWSDDVAYSVHDVEDGICSGRISLRVLWDLFELAELAEKGAEAFGGNPEEMISAADSLRQLSVVAAAADYDGSLSSLVALKALTSELVGRYVGATVGATLEAAGDEPLGRMHGRLVVPPAAAAEVQMLKTIAVLYVMEESRHQQRQNRQRERIARVHDYLTFGAPGTLDPVFAAWWTDADSDAARSRVVIDQIASMTESRLERTAKQASGVAGYYI</sequence>
<feature type="compositionally biased region" description="Basic and acidic residues" evidence="3">
    <location>
        <begin position="22"/>
        <end position="41"/>
    </location>
</feature>
<dbReference type="InterPro" id="IPR003607">
    <property type="entry name" value="HD/PDEase_dom"/>
</dbReference>
<dbReference type="PROSITE" id="PS51831">
    <property type="entry name" value="HD"/>
    <property type="match status" value="1"/>
</dbReference>
<dbReference type="NCBIfam" id="TIGR01353">
    <property type="entry name" value="dGTP_triPase"/>
    <property type="match status" value="1"/>
</dbReference>
<evidence type="ECO:0000256" key="3">
    <source>
        <dbReference type="SAM" id="MobiDB-lite"/>
    </source>
</evidence>
<feature type="domain" description="HD" evidence="4">
    <location>
        <begin position="196"/>
        <end position="348"/>
    </location>
</feature>
<dbReference type="InterPro" id="IPR050135">
    <property type="entry name" value="dGTPase-like"/>
</dbReference>
<evidence type="ECO:0000313" key="6">
    <source>
        <dbReference type="Proteomes" id="UP000645966"/>
    </source>
</evidence>
<dbReference type="HAMAP" id="MF_01212">
    <property type="entry name" value="dGTPase_type2"/>
    <property type="match status" value="1"/>
</dbReference>
<evidence type="ECO:0000256" key="2">
    <source>
        <dbReference type="HAMAP-Rule" id="MF_01212"/>
    </source>
</evidence>
<gene>
    <name evidence="5" type="ORF">JDV75_06425</name>
</gene>
<accession>A0A934I6U1</accession>
<dbReference type="InterPro" id="IPR006674">
    <property type="entry name" value="HD_domain"/>
</dbReference>
<protein>
    <recommendedName>
        <fullName evidence="2">Deoxyguanosinetriphosphate triphosphohydrolase-like protein</fullName>
    </recommendedName>
</protein>
<keyword evidence="1 2" id="KW-0378">Hydrolase</keyword>
<dbReference type="Pfam" id="PF01966">
    <property type="entry name" value="HD"/>
    <property type="match status" value="1"/>
</dbReference>
<dbReference type="PANTHER" id="PTHR11373">
    <property type="entry name" value="DEOXYNUCLEOSIDE TRIPHOSPHATE TRIPHOSPHOHYDROLASE"/>
    <property type="match status" value="1"/>
</dbReference>
<evidence type="ECO:0000313" key="5">
    <source>
        <dbReference type="EMBL" id="MBI8989394.1"/>
    </source>
</evidence>